<dbReference type="OrthoDB" id="10525007at2759"/>
<keyword evidence="1" id="KW-1133">Transmembrane helix</keyword>
<evidence type="ECO:0000256" key="1">
    <source>
        <dbReference type="SAM" id="Phobius"/>
    </source>
</evidence>
<evidence type="ECO:0000313" key="3">
    <source>
        <dbReference type="Proteomes" id="UP001165082"/>
    </source>
</evidence>
<protein>
    <submittedName>
        <fullName evidence="2">Uncharacterized protein</fullName>
    </submittedName>
</protein>
<keyword evidence="3" id="KW-1185">Reference proteome</keyword>
<gene>
    <name evidence="2" type="ORF">TrRE_jg13258</name>
</gene>
<sequence length="90" mass="9695">MPLSTIAFTTTTFSLYWTARDPSDPLSRVRWCALSALVGSVSEVPLDKAKIKMAGSLPRALILALARVPLGAMMLFATDYAIEPPPNSKS</sequence>
<name>A0A9W7CD29_9STRA</name>
<reference evidence="2" key="1">
    <citation type="submission" date="2022-07" db="EMBL/GenBank/DDBJ databases">
        <title>Genome analysis of Parmales, a sister group of diatoms, reveals the evolutionary specialization of diatoms from phago-mixotrophs to photoautotrophs.</title>
        <authorList>
            <person name="Ban H."/>
            <person name="Sato S."/>
            <person name="Yoshikawa S."/>
            <person name="Kazumasa Y."/>
            <person name="Nakamura Y."/>
            <person name="Ichinomiya M."/>
            <person name="Saitoh K."/>
            <person name="Sato N."/>
            <person name="Blanc-Mathieu R."/>
            <person name="Endo H."/>
            <person name="Kuwata A."/>
            <person name="Ogata H."/>
        </authorList>
    </citation>
    <scope>NUCLEOTIDE SEQUENCE</scope>
</reference>
<organism evidence="2 3">
    <name type="scientific">Triparma retinervis</name>
    <dbReference type="NCBI Taxonomy" id="2557542"/>
    <lineage>
        <taxon>Eukaryota</taxon>
        <taxon>Sar</taxon>
        <taxon>Stramenopiles</taxon>
        <taxon>Ochrophyta</taxon>
        <taxon>Bolidophyceae</taxon>
        <taxon>Parmales</taxon>
        <taxon>Triparmaceae</taxon>
        <taxon>Triparma</taxon>
    </lineage>
</organism>
<proteinExistence type="predicted"/>
<comment type="caution">
    <text evidence="2">The sequence shown here is derived from an EMBL/GenBank/DDBJ whole genome shotgun (WGS) entry which is preliminary data.</text>
</comment>
<keyword evidence="1" id="KW-0472">Membrane</keyword>
<accession>A0A9W7CD29</accession>
<dbReference type="EMBL" id="BRXZ01000073">
    <property type="protein sequence ID" value="GMI04372.1"/>
    <property type="molecule type" value="Genomic_DNA"/>
</dbReference>
<keyword evidence="1" id="KW-0812">Transmembrane</keyword>
<dbReference type="Proteomes" id="UP001165082">
    <property type="component" value="Unassembled WGS sequence"/>
</dbReference>
<dbReference type="AlphaFoldDB" id="A0A9W7CD29"/>
<evidence type="ECO:0000313" key="2">
    <source>
        <dbReference type="EMBL" id="GMI04372.1"/>
    </source>
</evidence>
<feature type="transmembrane region" description="Helical" evidence="1">
    <location>
        <begin position="60"/>
        <end position="82"/>
    </location>
</feature>